<evidence type="ECO:0000259" key="1">
    <source>
        <dbReference type="SMART" id="SM00382"/>
    </source>
</evidence>
<dbReference type="InterPro" id="IPR027417">
    <property type="entry name" value="P-loop_NTPase"/>
</dbReference>
<dbReference type="SUPFAM" id="SSF52540">
    <property type="entry name" value="P-loop containing nucleoside triphosphate hydrolases"/>
    <property type="match status" value="1"/>
</dbReference>
<dbReference type="Gene3D" id="3.40.50.300">
    <property type="entry name" value="P-loop containing nucleotide triphosphate hydrolases"/>
    <property type="match status" value="1"/>
</dbReference>
<accession>A0AAU7BQ64</accession>
<dbReference type="Gene3D" id="1.10.30.50">
    <property type="match status" value="1"/>
</dbReference>
<dbReference type="InterPro" id="IPR051396">
    <property type="entry name" value="Bact_Antivir_Def_Nuclease"/>
</dbReference>
<dbReference type="Pfam" id="PF02463">
    <property type="entry name" value="SMC_N"/>
    <property type="match status" value="1"/>
</dbReference>
<reference evidence="2" key="1">
    <citation type="submission" date="2024-05" db="EMBL/GenBank/DDBJ databases">
        <title>Pontimicrobium maritimus sp. nov., isolated form sea water.</title>
        <authorList>
            <person name="Muhammad N."/>
            <person name="Vuong T.Q."/>
            <person name="Han H.L."/>
            <person name="Kim S.-G."/>
        </authorList>
    </citation>
    <scope>NUCLEOTIDE SEQUENCE</scope>
    <source>
        <strain evidence="2">SW4</strain>
    </source>
</reference>
<gene>
    <name evidence="2" type="ORF">ABGB03_10330</name>
</gene>
<dbReference type="InterPro" id="IPR003395">
    <property type="entry name" value="RecF/RecN/SMC_N"/>
</dbReference>
<sequence length="724" mass="83636">MIYVDRNKIPIPYLLLESSSNRFDLEIRNRLENTGKYKQARYKANHNILQKLRPDLEQLFNGKCCYCESRIERKDVDHFRPKSSVVDDNKGANDGYYWLTYKWFNLYLSCTVCNRYKSNYFPVKGKRLLPPNVSTYLDYEALKQYVEKEEAMLIDPCDPRAHETLNFKYDADGSIIPQNEKAEYSIQFFGLNREDLVKNRKELINYIKVIISYITFTSNHSNHLKDLLGLLDEKSAFLGLSRQYIAEWYVANKKLIFSEYPDFNKEFLKALENNIPSLNTLTGITELEVESSIHKQSIKSPDLESKTKFLKFIDWIEIKNFKCIDEMTLKIDTPIEGKGENSILLIGENGVGKSTVLQAIALAMIGQEQLNKLNLGKLSNLIRRNSRARKATIRVKFNDDDIVEVVITKKEITTNRATLVKPTVGIGSIRRLPEKEESVTFNSDPSRIMSLFRHDVIYPDIQPWLGNTELVDTDQFNEAAKTIIEMLMIPTELIGKERLLNRKNGKLTINIGNGPESINSLCDGYRSVIAYALYIMRSFSVHWSSTYNAEGIVIIDEIGNHLHPTWKIRVVSLLRALFPRTMFIISTHDPLCLRSARPGEVWVMNKDEETNDIVINQRDIPPGMPIEDLLLGNWFKMETTLDESTLNIINKHNSLMLENKNTNKAEIKDIESQLEDRMKYVGGQGLFKSFVKTMDSVLEDTDEAFDKSLMQKKIQEKLERKLKH</sequence>
<proteinExistence type="predicted"/>
<dbReference type="PANTHER" id="PTHR43581">
    <property type="entry name" value="ATP/GTP PHOSPHATASE"/>
    <property type="match status" value="1"/>
</dbReference>
<evidence type="ECO:0000313" key="2">
    <source>
        <dbReference type="EMBL" id="XBG60251.1"/>
    </source>
</evidence>
<dbReference type="PANTHER" id="PTHR43581:SF2">
    <property type="entry name" value="EXCINUCLEASE ATPASE SUBUNIT"/>
    <property type="match status" value="1"/>
</dbReference>
<organism evidence="2">
    <name type="scientific">Pontimicrobium sp. SW4</name>
    <dbReference type="NCBI Taxonomy" id="3153519"/>
    <lineage>
        <taxon>Bacteria</taxon>
        <taxon>Pseudomonadati</taxon>
        <taxon>Bacteroidota</taxon>
        <taxon>Flavobacteriia</taxon>
        <taxon>Flavobacteriales</taxon>
        <taxon>Flavobacteriaceae</taxon>
        <taxon>Pontimicrobium</taxon>
    </lineage>
</organism>
<dbReference type="AlphaFoldDB" id="A0AAU7BQ64"/>
<dbReference type="SMART" id="SM00382">
    <property type="entry name" value="AAA"/>
    <property type="match status" value="1"/>
</dbReference>
<feature type="domain" description="AAA+ ATPase" evidence="1">
    <location>
        <begin position="339"/>
        <end position="608"/>
    </location>
</feature>
<name>A0AAU7BQ64_9FLAO</name>
<dbReference type="RefSeq" id="WP_347922436.1">
    <property type="nucleotide sequence ID" value="NZ_CP157199.1"/>
</dbReference>
<protein>
    <submittedName>
        <fullName evidence="2">AAA family ATPase</fullName>
    </submittedName>
</protein>
<dbReference type="InterPro" id="IPR003593">
    <property type="entry name" value="AAA+_ATPase"/>
</dbReference>
<dbReference type="EMBL" id="CP157199">
    <property type="protein sequence ID" value="XBG60251.1"/>
    <property type="molecule type" value="Genomic_DNA"/>
</dbReference>